<protein>
    <submittedName>
        <fullName evidence="2">YdcF family protein</fullName>
    </submittedName>
</protein>
<dbReference type="InterPro" id="IPR003848">
    <property type="entry name" value="DUF218"/>
</dbReference>
<dbReference type="Pfam" id="PF02698">
    <property type="entry name" value="DUF218"/>
    <property type="match status" value="1"/>
</dbReference>
<gene>
    <name evidence="2" type="ORF">PNE09_08220</name>
</gene>
<evidence type="ECO:0000259" key="1">
    <source>
        <dbReference type="Pfam" id="PF02698"/>
    </source>
</evidence>
<dbReference type="EMBL" id="JAQLXW010000010">
    <property type="protein sequence ID" value="MDB8004053.1"/>
    <property type="molecule type" value="Genomic_DNA"/>
</dbReference>
<comment type="caution">
    <text evidence="2">The sequence shown here is derived from an EMBL/GenBank/DDBJ whole genome shotgun (WGS) entry which is preliminary data.</text>
</comment>
<organism evidence="2 3">
    <name type="scientific">[Eubacterium] siraeum</name>
    <dbReference type="NCBI Taxonomy" id="39492"/>
    <lineage>
        <taxon>Bacteria</taxon>
        <taxon>Bacillati</taxon>
        <taxon>Bacillota</taxon>
        <taxon>Clostridia</taxon>
        <taxon>Eubacteriales</taxon>
        <taxon>Oscillospiraceae</taxon>
        <taxon>Oscillospiraceae incertae sedis</taxon>
    </lineage>
</organism>
<dbReference type="AlphaFoldDB" id="A0AAW6D5A9"/>
<dbReference type="PANTHER" id="PTHR30336">
    <property type="entry name" value="INNER MEMBRANE PROTEIN, PROBABLE PERMEASE"/>
    <property type="match status" value="1"/>
</dbReference>
<evidence type="ECO:0000313" key="3">
    <source>
        <dbReference type="Proteomes" id="UP001210809"/>
    </source>
</evidence>
<sequence>MPNRIITDISDYICVSGEPQKVDAIFLPGGSHPEQPEYAAELYRQGLTDWIVPSGGVSVKEEKWHGVRSKAEIYSGDYRSDCEFFTDVLVKNGVPQTAIIEESKSGHTRDNAFLSRKAVDEKGIMIKSGIIVCKAFHARRCLMLYQMAFPNVDMTVCPVHCYNITKENWYTTEKGTDRVLGELARCGNQFVGDLKTYLDLI</sequence>
<dbReference type="Gene3D" id="3.40.50.620">
    <property type="entry name" value="HUPs"/>
    <property type="match status" value="1"/>
</dbReference>
<dbReference type="InterPro" id="IPR014729">
    <property type="entry name" value="Rossmann-like_a/b/a_fold"/>
</dbReference>
<dbReference type="Proteomes" id="UP001210809">
    <property type="component" value="Unassembled WGS sequence"/>
</dbReference>
<dbReference type="GO" id="GO:0005886">
    <property type="term" value="C:plasma membrane"/>
    <property type="evidence" value="ECO:0007669"/>
    <property type="project" value="TreeGrafter"/>
</dbReference>
<proteinExistence type="predicted"/>
<name>A0AAW6D5A9_9FIRM</name>
<feature type="domain" description="DUF218" evidence="1">
    <location>
        <begin position="23"/>
        <end position="168"/>
    </location>
</feature>
<dbReference type="PANTHER" id="PTHR30336:SF20">
    <property type="entry name" value="DUF218 DOMAIN-CONTAINING PROTEIN"/>
    <property type="match status" value="1"/>
</dbReference>
<reference evidence="2" key="1">
    <citation type="submission" date="2023-01" db="EMBL/GenBank/DDBJ databases">
        <title>Human gut microbiome strain richness.</title>
        <authorList>
            <person name="Chen-Liaw A."/>
        </authorList>
    </citation>
    <scope>NUCLEOTIDE SEQUENCE</scope>
    <source>
        <strain evidence="2">1001283st1_G1_1001283B150217_161031</strain>
    </source>
</reference>
<evidence type="ECO:0000313" key="2">
    <source>
        <dbReference type="EMBL" id="MDB8004053.1"/>
    </source>
</evidence>
<accession>A0AAW6D5A9</accession>
<dbReference type="InterPro" id="IPR051599">
    <property type="entry name" value="Cell_Envelope_Assoc"/>
</dbReference>
<dbReference type="CDD" id="cd06259">
    <property type="entry name" value="YdcF-like"/>
    <property type="match status" value="1"/>
</dbReference>